<dbReference type="Proteomes" id="UP001356095">
    <property type="component" value="Unassembled WGS sequence"/>
</dbReference>
<dbReference type="Pfam" id="PF06101">
    <property type="entry name" value="Vps62"/>
    <property type="match status" value="1"/>
</dbReference>
<evidence type="ECO:0000313" key="3">
    <source>
        <dbReference type="EMBL" id="MEE2041151.1"/>
    </source>
</evidence>
<reference evidence="3 4" key="1">
    <citation type="submission" date="2023-08" db="EMBL/GenBank/DDBJ databases">
        <authorList>
            <person name="Girao M."/>
            <person name="Carvalho M.F."/>
        </authorList>
    </citation>
    <scope>NUCLEOTIDE SEQUENCE [LARGE SCALE GENOMIC DNA]</scope>
    <source>
        <strain evidence="3 4">CT-R113</strain>
    </source>
</reference>
<dbReference type="InterPro" id="IPR009291">
    <property type="entry name" value="Vps62"/>
</dbReference>
<dbReference type="PANTHER" id="PTHR48219">
    <property type="entry name" value="VACUOLAR PROTEIN SORTING-ASSOCIATED PROTEIN 62-RELATED"/>
    <property type="match status" value="1"/>
</dbReference>
<organism evidence="3 4">
    <name type="scientific">Nocardiopsis codii</name>
    <dbReference type="NCBI Taxonomy" id="3065942"/>
    <lineage>
        <taxon>Bacteria</taxon>
        <taxon>Bacillati</taxon>
        <taxon>Actinomycetota</taxon>
        <taxon>Actinomycetes</taxon>
        <taxon>Streptosporangiales</taxon>
        <taxon>Nocardiopsidaceae</taxon>
        <taxon>Nocardiopsis</taxon>
    </lineage>
</organism>
<evidence type="ECO:0000256" key="1">
    <source>
        <dbReference type="SAM" id="MobiDB-lite"/>
    </source>
</evidence>
<feature type="domain" description="Insecticidal crystal toxin" evidence="2">
    <location>
        <begin position="257"/>
        <end position="350"/>
    </location>
</feature>
<evidence type="ECO:0000259" key="2">
    <source>
        <dbReference type="Pfam" id="PF05431"/>
    </source>
</evidence>
<dbReference type="SUPFAM" id="SSF56973">
    <property type="entry name" value="Aerolisin/ETX pore-forming domain"/>
    <property type="match status" value="1"/>
</dbReference>
<accession>A0ABU7KFX1</accession>
<feature type="compositionally biased region" description="Low complexity" evidence="1">
    <location>
        <begin position="444"/>
        <end position="453"/>
    </location>
</feature>
<dbReference type="InterPro" id="IPR008872">
    <property type="entry name" value="Toxin_P42"/>
</dbReference>
<name>A0ABU7KFX1_9ACTN</name>
<dbReference type="EMBL" id="JAUZMY010000042">
    <property type="protein sequence ID" value="MEE2041151.1"/>
    <property type="molecule type" value="Genomic_DNA"/>
</dbReference>
<evidence type="ECO:0000313" key="4">
    <source>
        <dbReference type="Proteomes" id="UP001356095"/>
    </source>
</evidence>
<sequence>MVVYNARVFGELVITHVDNASWHWDDRGAGGRRASFWQPNLPPDYRRLGTMVIPDRGTHNLPYDGPERTKEHTVALCVRENHPVPPAGRKPALADPVDYEWVWDDSDTGSKYGGALWRPTPPEGYVAMGLVASDNSHDKPPLDAVVCVREDLTFPAVASDEPVYDDKGAGGKHTLSVWRNNVPPTYYDNSDSTRVLIAPNTYTGHASHDKPTFLPEMRVLCLPIPSEKSAKPPKPSLEDRTRPHGRTPETLTNLVWLPFTAVEDKHRSTEWKLANSPFYRVERKVSWSLLSFIDNDTSTTQSVTDTVTTGVEKESTNTFSVNTGLEISATSGVSVGIINVSVTSTVSLELGFSHARSVKELESHSVSRTLQAPADHAAAVWVGTHTLQVTRDDRSLVAEPVTFHGNSFHYDQFPDAPTAEPASANTAAAPAKAAEVGSPTKPIAAAGSGKAAANTKRSSRT</sequence>
<gene>
    <name evidence="3" type="ORF">Q8791_28400</name>
</gene>
<feature type="region of interest" description="Disordered" evidence="1">
    <location>
        <begin position="412"/>
        <end position="461"/>
    </location>
</feature>
<comment type="caution">
    <text evidence="3">The sequence shown here is derived from an EMBL/GenBank/DDBJ whole genome shotgun (WGS) entry which is preliminary data.</text>
</comment>
<feature type="region of interest" description="Disordered" evidence="1">
    <location>
        <begin position="225"/>
        <end position="248"/>
    </location>
</feature>
<feature type="compositionally biased region" description="Low complexity" evidence="1">
    <location>
        <begin position="416"/>
        <end position="434"/>
    </location>
</feature>
<proteinExistence type="predicted"/>
<dbReference type="Pfam" id="PF05431">
    <property type="entry name" value="Toxin_10"/>
    <property type="match status" value="1"/>
</dbReference>
<keyword evidence="4" id="KW-1185">Reference proteome</keyword>
<dbReference type="PANTHER" id="PTHR48219:SF2">
    <property type="entry name" value="VACUOLAR PROTEIN SORTING-ASSOCIATED PROTEIN 62"/>
    <property type="match status" value="1"/>
</dbReference>
<dbReference type="Gene3D" id="2.170.15.10">
    <property type="entry name" value="Proaerolysin, chain A, domain 3"/>
    <property type="match status" value="1"/>
</dbReference>
<dbReference type="RefSeq" id="WP_330094912.1">
    <property type="nucleotide sequence ID" value="NZ_JAUZMY010000042.1"/>
</dbReference>
<protein>
    <submittedName>
        <fullName evidence="3">Vps62-related protein</fullName>
    </submittedName>
</protein>